<evidence type="ECO:0000313" key="9">
    <source>
        <dbReference type="Proteomes" id="UP000294829"/>
    </source>
</evidence>
<comment type="caution">
    <text evidence="8">The sequence shown here is derived from an EMBL/GenBank/DDBJ whole genome shotgun (WGS) entry which is preliminary data.</text>
</comment>
<evidence type="ECO:0000256" key="4">
    <source>
        <dbReference type="PROSITE-ProRule" id="PRU00169"/>
    </source>
</evidence>
<gene>
    <name evidence="8" type="ORF">E2I14_13265</name>
</gene>
<dbReference type="InterPro" id="IPR039420">
    <property type="entry name" value="WalR-like"/>
</dbReference>
<dbReference type="GO" id="GO:0000156">
    <property type="term" value="F:phosphorelay response regulator activity"/>
    <property type="evidence" value="ECO:0007669"/>
    <property type="project" value="TreeGrafter"/>
</dbReference>
<dbReference type="PANTHER" id="PTHR48111">
    <property type="entry name" value="REGULATOR OF RPOS"/>
    <property type="match status" value="1"/>
</dbReference>
<reference evidence="8 9" key="1">
    <citation type="submission" date="2019-03" db="EMBL/GenBank/DDBJ databases">
        <title>Sapientia aquatica gen. nov., sp. nov., isolated from a crater lake.</title>
        <authorList>
            <person name="Felfoldi T."/>
            <person name="Szabo A."/>
            <person name="Toth E."/>
            <person name="Schumann P."/>
            <person name="Keki Z."/>
            <person name="Marialigeti K."/>
            <person name="Mathe I."/>
        </authorList>
    </citation>
    <scope>NUCLEOTIDE SEQUENCE [LARGE SCALE GENOMIC DNA]</scope>
    <source>
        <strain evidence="8 9">SA-152</strain>
    </source>
</reference>
<dbReference type="SUPFAM" id="SSF52172">
    <property type="entry name" value="CheY-like"/>
    <property type="match status" value="1"/>
</dbReference>
<dbReference type="InterPro" id="IPR001789">
    <property type="entry name" value="Sig_transdc_resp-reg_receiver"/>
</dbReference>
<evidence type="ECO:0000256" key="5">
    <source>
        <dbReference type="PROSITE-ProRule" id="PRU01091"/>
    </source>
</evidence>
<dbReference type="GO" id="GO:0006355">
    <property type="term" value="P:regulation of DNA-templated transcription"/>
    <property type="evidence" value="ECO:0007669"/>
    <property type="project" value="InterPro"/>
</dbReference>
<keyword evidence="3 5" id="KW-0238">DNA-binding</keyword>
<evidence type="ECO:0000256" key="1">
    <source>
        <dbReference type="ARBA" id="ARBA00022553"/>
    </source>
</evidence>
<dbReference type="Proteomes" id="UP000294829">
    <property type="component" value="Unassembled WGS sequence"/>
</dbReference>
<dbReference type="PANTHER" id="PTHR48111:SF40">
    <property type="entry name" value="PHOSPHATE REGULON TRANSCRIPTIONAL REGULATORY PROTEIN PHOB"/>
    <property type="match status" value="1"/>
</dbReference>
<dbReference type="InterPro" id="IPR036388">
    <property type="entry name" value="WH-like_DNA-bd_sf"/>
</dbReference>
<dbReference type="GO" id="GO:0005829">
    <property type="term" value="C:cytosol"/>
    <property type="evidence" value="ECO:0007669"/>
    <property type="project" value="TreeGrafter"/>
</dbReference>
<dbReference type="SUPFAM" id="SSF46894">
    <property type="entry name" value="C-terminal effector domain of the bipartite response regulators"/>
    <property type="match status" value="1"/>
</dbReference>
<proteinExistence type="predicted"/>
<feature type="DNA-binding region" description="OmpR/PhoB-type" evidence="5">
    <location>
        <begin position="127"/>
        <end position="226"/>
    </location>
</feature>
<sequence length="238" mass="27311">MRIALVVNDTNLLKLLSTFLYSAGHKVEQFTNGETALQSLLDDKYEMLILDWQFPELVGAQFILSVRDKLPSSFPILFMTNRCGEDDIVAGLAAGANDYMIKPIRRGDLIARAQTQLRRAYPNQHTADYFEFGKYVFETGSATLTITGEFIELTQKEFDLALLLFRNLGRALSRGYIWETVWFRDVGGLSRTMDAHISQIRKKLHLHIDNGFRLTPVYNYGYCLNHFVRKPNESRFVA</sequence>
<evidence type="ECO:0000313" key="8">
    <source>
        <dbReference type="EMBL" id="TDK64412.1"/>
    </source>
</evidence>
<dbReference type="EMBL" id="SMYL01000007">
    <property type="protein sequence ID" value="TDK64412.1"/>
    <property type="molecule type" value="Genomic_DNA"/>
</dbReference>
<dbReference type="SMART" id="SM00862">
    <property type="entry name" value="Trans_reg_C"/>
    <property type="match status" value="1"/>
</dbReference>
<keyword evidence="1 4" id="KW-0597">Phosphoprotein</keyword>
<dbReference type="SMART" id="SM00448">
    <property type="entry name" value="REC"/>
    <property type="match status" value="1"/>
</dbReference>
<dbReference type="Gene3D" id="3.40.50.2300">
    <property type="match status" value="1"/>
</dbReference>
<evidence type="ECO:0000259" key="7">
    <source>
        <dbReference type="PROSITE" id="PS51755"/>
    </source>
</evidence>
<dbReference type="InterPro" id="IPR011006">
    <property type="entry name" value="CheY-like_superfamily"/>
</dbReference>
<dbReference type="AlphaFoldDB" id="A0A4R5W0C2"/>
<feature type="modified residue" description="4-aspartylphosphate" evidence="4">
    <location>
        <position position="51"/>
    </location>
</feature>
<evidence type="ECO:0000259" key="6">
    <source>
        <dbReference type="PROSITE" id="PS50110"/>
    </source>
</evidence>
<dbReference type="Pfam" id="PF00072">
    <property type="entry name" value="Response_reg"/>
    <property type="match status" value="1"/>
</dbReference>
<feature type="domain" description="Response regulatory" evidence="6">
    <location>
        <begin position="2"/>
        <end position="117"/>
    </location>
</feature>
<dbReference type="GO" id="GO:0032993">
    <property type="term" value="C:protein-DNA complex"/>
    <property type="evidence" value="ECO:0007669"/>
    <property type="project" value="TreeGrafter"/>
</dbReference>
<dbReference type="Gene3D" id="1.10.10.10">
    <property type="entry name" value="Winged helix-like DNA-binding domain superfamily/Winged helix DNA-binding domain"/>
    <property type="match status" value="1"/>
</dbReference>
<dbReference type="PROSITE" id="PS51755">
    <property type="entry name" value="OMPR_PHOB"/>
    <property type="match status" value="1"/>
</dbReference>
<feature type="domain" description="OmpR/PhoB-type" evidence="7">
    <location>
        <begin position="127"/>
        <end position="226"/>
    </location>
</feature>
<organism evidence="8 9">
    <name type="scientific">Sapientia aquatica</name>
    <dbReference type="NCBI Taxonomy" id="1549640"/>
    <lineage>
        <taxon>Bacteria</taxon>
        <taxon>Pseudomonadati</taxon>
        <taxon>Pseudomonadota</taxon>
        <taxon>Betaproteobacteria</taxon>
        <taxon>Burkholderiales</taxon>
        <taxon>Oxalobacteraceae</taxon>
        <taxon>Sapientia</taxon>
    </lineage>
</organism>
<dbReference type="Gene3D" id="6.10.250.690">
    <property type="match status" value="1"/>
</dbReference>
<dbReference type="CDD" id="cd00383">
    <property type="entry name" value="trans_reg_C"/>
    <property type="match status" value="1"/>
</dbReference>
<dbReference type="Pfam" id="PF00486">
    <property type="entry name" value="Trans_reg_C"/>
    <property type="match status" value="1"/>
</dbReference>
<dbReference type="PROSITE" id="PS50110">
    <property type="entry name" value="RESPONSE_REGULATORY"/>
    <property type="match status" value="1"/>
</dbReference>
<dbReference type="GO" id="GO:0000976">
    <property type="term" value="F:transcription cis-regulatory region binding"/>
    <property type="evidence" value="ECO:0007669"/>
    <property type="project" value="TreeGrafter"/>
</dbReference>
<dbReference type="RefSeq" id="WP_133329313.1">
    <property type="nucleotide sequence ID" value="NZ_SMYL01000007.1"/>
</dbReference>
<protein>
    <submittedName>
        <fullName evidence="8">Response regulator transcription factor</fullName>
    </submittedName>
</protein>
<dbReference type="InterPro" id="IPR016032">
    <property type="entry name" value="Sig_transdc_resp-reg_C-effctor"/>
</dbReference>
<dbReference type="InterPro" id="IPR001867">
    <property type="entry name" value="OmpR/PhoB-type_DNA-bd"/>
</dbReference>
<name>A0A4R5W0C2_9BURK</name>
<keyword evidence="2" id="KW-0902">Two-component regulatory system</keyword>
<accession>A0A4R5W0C2</accession>
<evidence type="ECO:0000256" key="3">
    <source>
        <dbReference type="ARBA" id="ARBA00023125"/>
    </source>
</evidence>
<dbReference type="CDD" id="cd17574">
    <property type="entry name" value="REC_OmpR"/>
    <property type="match status" value="1"/>
</dbReference>
<evidence type="ECO:0000256" key="2">
    <source>
        <dbReference type="ARBA" id="ARBA00023012"/>
    </source>
</evidence>
<dbReference type="OrthoDB" id="9802426at2"/>
<keyword evidence="9" id="KW-1185">Reference proteome</keyword>